<evidence type="ECO:0000313" key="2">
    <source>
        <dbReference type="EMBL" id="PNH11702.1"/>
    </source>
</evidence>
<gene>
    <name evidence="2" type="ORF">TSOC_001484</name>
</gene>
<dbReference type="GO" id="GO:0003735">
    <property type="term" value="F:structural constituent of ribosome"/>
    <property type="evidence" value="ECO:0007669"/>
    <property type="project" value="InterPro"/>
</dbReference>
<dbReference type="GO" id="GO:0070181">
    <property type="term" value="F:small ribosomal subunit rRNA binding"/>
    <property type="evidence" value="ECO:0007669"/>
    <property type="project" value="TreeGrafter"/>
</dbReference>
<dbReference type="GO" id="GO:0006412">
    <property type="term" value="P:translation"/>
    <property type="evidence" value="ECO:0007669"/>
    <property type="project" value="InterPro"/>
</dbReference>
<proteinExistence type="inferred from homology"/>
<dbReference type="Proteomes" id="UP000236333">
    <property type="component" value="Unassembled WGS sequence"/>
</dbReference>
<dbReference type="InterPro" id="IPR020814">
    <property type="entry name" value="Ribosomal_S6_plastid/chlpt"/>
</dbReference>
<dbReference type="InterPro" id="IPR014717">
    <property type="entry name" value="Transl_elong_EF1B/ribsomal_bS6"/>
</dbReference>
<comment type="caution">
    <text evidence="2">The sequence shown here is derived from an EMBL/GenBank/DDBJ whole genome shotgun (WGS) entry which is preliminary data.</text>
</comment>
<sequence>MATMQRATSACTGTARTNLVAARPIAHRHCFKAAISQSAQRSVVGRGRASLQVVAVAAVEASAEAAKMPVGYHQYETMMVLKPSLSDEERDRELAKFEAYLNKQECFDIHAVVKGRSKLAYPIKKEYEGIYVLYQYCAHRQTARSVQLLLSKPEAGAEDTLLRHITVCLQ</sequence>
<dbReference type="SUPFAM" id="SSF54995">
    <property type="entry name" value="Ribosomal protein S6"/>
    <property type="match status" value="1"/>
</dbReference>
<dbReference type="InterPro" id="IPR035980">
    <property type="entry name" value="Ribosomal_bS6_sf"/>
</dbReference>
<comment type="similarity">
    <text evidence="1">Belongs to the bacterial ribosomal protein bS6 family.</text>
</comment>
<evidence type="ECO:0000256" key="1">
    <source>
        <dbReference type="ARBA" id="ARBA00009512"/>
    </source>
</evidence>
<keyword evidence="3" id="KW-1185">Reference proteome</keyword>
<name>A0A2J8AGR6_9CHLO</name>
<dbReference type="CDD" id="cd00473">
    <property type="entry name" value="bS6"/>
    <property type="match status" value="1"/>
</dbReference>
<dbReference type="AlphaFoldDB" id="A0A2J8AGR6"/>
<evidence type="ECO:0000313" key="3">
    <source>
        <dbReference type="Proteomes" id="UP000236333"/>
    </source>
</evidence>
<dbReference type="HAMAP" id="MF_00360">
    <property type="entry name" value="Ribosomal_bS6"/>
    <property type="match status" value="1"/>
</dbReference>
<dbReference type="PANTHER" id="PTHR21011:SF16">
    <property type="entry name" value="SMALL RIBOSOMAL SUBUNIT PROTEIN BS6C ALPHA"/>
    <property type="match status" value="1"/>
</dbReference>
<dbReference type="GO" id="GO:0005840">
    <property type="term" value="C:ribosome"/>
    <property type="evidence" value="ECO:0007669"/>
    <property type="project" value="UniProtKB-KW"/>
</dbReference>
<keyword evidence="2" id="KW-0689">Ribosomal protein</keyword>
<dbReference type="Pfam" id="PF01250">
    <property type="entry name" value="Ribosomal_S6"/>
    <property type="match status" value="1"/>
</dbReference>
<dbReference type="InterPro" id="IPR000529">
    <property type="entry name" value="Ribosomal_bS6"/>
</dbReference>
<accession>A0A2J8AGR6</accession>
<dbReference type="PANTHER" id="PTHR21011">
    <property type="entry name" value="MITOCHONDRIAL 28S RIBOSOMAL PROTEIN S6"/>
    <property type="match status" value="1"/>
</dbReference>
<organism evidence="2 3">
    <name type="scientific">Tetrabaena socialis</name>
    <dbReference type="NCBI Taxonomy" id="47790"/>
    <lineage>
        <taxon>Eukaryota</taxon>
        <taxon>Viridiplantae</taxon>
        <taxon>Chlorophyta</taxon>
        <taxon>core chlorophytes</taxon>
        <taxon>Chlorophyceae</taxon>
        <taxon>CS clade</taxon>
        <taxon>Chlamydomonadales</taxon>
        <taxon>Tetrabaenaceae</taxon>
        <taxon>Tetrabaena</taxon>
    </lineage>
</organism>
<keyword evidence="2" id="KW-0687">Ribonucleoprotein</keyword>
<dbReference type="OrthoDB" id="2014413at2759"/>
<protein>
    <submittedName>
        <fullName evidence="2">30S ribosomal protein S6</fullName>
    </submittedName>
</protein>
<dbReference type="EMBL" id="PGGS01000024">
    <property type="protein sequence ID" value="PNH11702.1"/>
    <property type="molecule type" value="Genomic_DNA"/>
</dbReference>
<dbReference type="Gene3D" id="3.30.70.60">
    <property type="match status" value="1"/>
</dbReference>
<reference evidence="2 3" key="1">
    <citation type="journal article" date="2017" name="Mol. Biol. Evol.">
        <title>The 4-celled Tetrabaena socialis nuclear genome reveals the essential components for genetic control of cell number at the origin of multicellularity in the volvocine lineage.</title>
        <authorList>
            <person name="Featherston J."/>
            <person name="Arakaki Y."/>
            <person name="Hanschen E.R."/>
            <person name="Ferris P.J."/>
            <person name="Michod R.E."/>
            <person name="Olson B.J.S.C."/>
            <person name="Nozaki H."/>
            <person name="Durand P.M."/>
        </authorList>
    </citation>
    <scope>NUCLEOTIDE SEQUENCE [LARGE SCALE GENOMIC DNA]</scope>
    <source>
        <strain evidence="2 3">NIES-571</strain>
    </source>
</reference>